<dbReference type="PROSITE" id="PS50850">
    <property type="entry name" value="MFS"/>
    <property type="match status" value="1"/>
</dbReference>
<evidence type="ECO:0000256" key="1">
    <source>
        <dbReference type="ARBA" id="ARBA00004651"/>
    </source>
</evidence>
<organism evidence="8 9">
    <name type="scientific">Tumebacillus permanentifrigoris</name>
    <dbReference type="NCBI Taxonomy" id="378543"/>
    <lineage>
        <taxon>Bacteria</taxon>
        <taxon>Bacillati</taxon>
        <taxon>Bacillota</taxon>
        <taxon>Bacilli</taxon>
        <taxon>Bacillales</taxon>
        <taxon>Alicyclobacillaceae</taxon>
        <taxon>Tumebacillus</taxon>
    </lineage>
</organism>
<dbReference type="RefSeq" id="WP_109685610.1">
    <property type="nucleotide sequence ID" value="NZ_QGGL01000001.1"/>
</dbReference>
<dbReference type="Proteomes" id="UP000245634">
    <property type="component" value="Unassembled WGS sequence"/>
</dbReference>
<dbReference type="InterPro" id="IPR036259">
    <property type="entry name" value="MFS_trans_sf"/>
</dbReference>
<keyword evidence="9" id="KW-1185">Reference proteome</keyword>
<protein>
    <submittedName>
        <fullName evidence="8">DHA2 family metal-tetracycline-proton antiporter-like MFS transporter</fullName>
    </submittedName>
</protein>
<feature type="transmembrane region" description="Helical" evidence="6">
    <location>
        <begin position="49"/>
        <end position="69"/>
    </location>
</feature>
<reference evidence="8 9" key="1">
    <citation type="submission" date="2018-05" db="EMBL/GenBank/DDBJ databases">
        <title>Genomic Encyclopedia of Type Strains, Phase IV (KMG-IV): sequencing the most valuable type-strain genomes for metagenomic binning, comparative biology and taxonomic classification.</title>
        <authorList>
            <person name="Goeker M."/>
        </authorList>
    </citation>
    <scope>NUCLEOTIDE SEQUENCE [LARGE SCALE GENOMIC DNA]</scope>
    <source>
        <strain evidence="8 9">DSM 18773</strain>
    </source>
</reference>
<evidence type="ECO:0000256" key="3">
    <source>
        <dbReference type="ARBA" id="ARBA00022692"/>
    </source>
</evidence>
<feature type="transmembrane region" description="Helical" evidence="6">
    <location>
        <begin position="259"/>
        <end position="282"/>
    </location>
</feature>
<dbReference type="SUPFAM" id="SSF103473">
    <property type="entry name" value="MFS general substrate transporter"/>
    <property type="match status" value="1"/>
</dbReference>
<feature type="transmembrane region" description="Helical" evidence="6">
    <location>
        <begin position="200"/>
        <end position="217"/>
    </location>
</feature>
<feature type="transmembrane region" description="Helical" evidence="6">
    <location>
        <begin position="167"/>
        <end position="188"/>
    </location>
</feature>
<feature type="transmembrane region" description="Helical" evidence="6">
    <location>
        <begin position="423"/>
        <end position="446"/>
    </location>
</feature>
<dbReference type="GO" id="GO:0005886">
    <property type="term" value="C:plasma membrane"/>
    <property type="evidence" value="ECO:0007669"/>
    <property type="project" value="UniProtKB-SubCell"/>
</dbReference>
<sequence>MQAASISRENTGEKLLVVLVFTLIISVMNATMFNVALPSIRQEFALTASQVSWVVTGYIVVYAIGSVTFGKLADKYRLKDLLTFGLIFFALGSTLGLAATHYWMLIVGRVLQAAGASVIPATAMLIPVRYFPAEKRGRALGVISSGLALGTAIGPVVAGFVTSTFSWRFLFLLSILSLITLPFYRKFLDDEKGTASKTDLLGGALLGGTIAALLLSITQGSLLDLILGLVLLVLFILRIRTAAEPFIQPALFQNRQYTWGIVISFLASGLSFGIPFLTPMMFTTLNHVSPATIGFFMFPGAILAALLARRAGRLADEKGNTALGSIALSLLFLAYGLLSVVAGLSPWVVMCFLIFGNLGQTFIQIANSNLISRTLSKQHAGVGMGLMMMVNFIAGATATSIIGKVLDFGPTLQLNPLLMQGEGVVYSNIFLFLAVGVIVIATLFYYQFGKKRA</sequence>
<dbReference type="PANTHER" id="PTHR42718:SF9">
    <property type="entry name" value="MAJOR FACILITATOR SUPERFAMILY MULTIDRUG TRANSPORTER MFSC"/>
    <property type="match status" value="1"/>
</dbReference>
<dbReference type="OrthoDB" id="146256at2"/>
<feature type="domain" description="Major facilitator superfamily (MFS) profile" evidence="7">
    <location>
        <begin position="15"/>
        <end position="452"/>
    </location>
</feature>
<dbReference type="InterPro" id="IPR020846">
    <property type="entry name" value="MFS_dom"/>
</dbReference>
<evidence type="ECO:0000259" key="7">
    <source>
        <dbReference type="PROSITE" id="PS50850"/>
    </source>
</evidence>
<dbReference type="AlphaFoldDB" id="A0A316DEL1"/>
<evidence type="ECO:0000256" key="4">
    <source>
        <dbReference type="ARBA" id="ARBA00022989"/>
    </source>
</evidence>
<evidence type="ECO:0000256" key="5">
    <source>
        <dbReference type="ARBA" id="ARBA00023136"/>
    </source>
</evidence>
<comment type="caution">
    <text evidence="8">The sequence shown here is derived from an EMBL/GenBank/DDBJ whole genome shotgun (WGS) entry which is preliminary data.</text>
</comment>
<evidence type="ECO:0000313" key="8">
    <source>
        <dbReference type="EMBL" id="PWK16484.1"/>
    </source>
</evidence>
<gene>
    <name evidence="8" type="ORF">C7459_101348</name>
</gene>
<evidence type="ECO:0000313" key="9">
    <source>
        <dbReference type="Proteomes" id="UP000245634"/>
    </source>
</evidence>
<dbReference type="GO" id="GO:0022857">
    <property type="term" value="F:transmembrane transporter activity"/>
    <property type="evidence" value="ECO:0007669"/>
    <property type="project" value="InterPro"/>
</dbReference>
<feature type="transmembrane region" description="Helical" evidence="6">
    <location>
        <begin position="384"/>
        <end position="403"/>
    </location>
</feature>
<feature type="transmembrane region" description="Helical" evidence="6">
    <location>
        <begin position="81"/>
        <end position="104"/>
    </location>
</feature>
<feature type="transmembrane region" description="Helical" evidence="6">
    <location>
        <begin position="288"/>
        <end position="308"/>
    </location>
</feature>
<dbReference type="InterPro" id="IPR011701">
    <property type="entry name" value="MFS"/>
</dbReference>
<name>A0A316DEL1_9BACL</name>
<evidence type="ECO:0000256" key="6">
    <source>
        <dbReference type="SAM" id="Phobius"/>
    </source>
</evidence>
<feature type="transmembrane region" description="Helical" evidence="6">
    <location>
        <begin position="140"/>
        <end position="161"/>
    </location>
</feature>
<dbReference type="EMBL" id="QGGL01000001">
    <property type="protein sequence ID" value="PWK16484.1"/>
    <property type="molecule type" value="Genomic_DNA"/>
</dbReference>
<feature type="transmembrane region" description="Helical" evidence="6">
    <location>
        <begin position="344"/>
        <end position="363"/>
    </location>
</feature>
<feature type="transmembrane region" description="Helical" evidence="6">
    <location>
        <begin position="223"/>
        <end position="239"/>
    </location>
</feature>
<feature type="transmembrane region" description="Helical" evidence="6">
    <location>
        <begin position="320"/>
        <end position="338"/>
    </location>
</feature>
<dbReference type="Gene3D" id="1.20.1250.20">
    <property type="entry name" value="MFS general substrate transporter like domains"/>
    <property type="match status" value="1"/>
</dbReference>
<dbReference type="Gene3D" id="1.20.1720.10">
    <property type="entry name" value="Multidrug resistance protein D"/>
    <property type="match status" value="1"/>
</dbReference>
<dbReference type="Pfam" id="PF07690">
    <property type="entry name" value="MFS_1"/>
    <property type="match status" value="1"/>
</dbReference>
<keyword evidence="3 6" id="KW-0812">Transmembrane</keyword>
<dbReference type="CDD" id="cd17321">
    <property type="entry name" value="MFS_MMR_MDR_like"/>
    <property type="match status" value="1"/>
</dbReference>
<feature type="transmembrane region" description="Helical" evidence="6">
    <location>
        <begin position="15"/>
        <end position="37"/>
    </location>
</feature>
<keyword evidence="4 6" id="KW-1133">Transmembrane helix</keyword>
<dbReference type="PANTHER" id="PTHR42718">
    <property type="entry name" value="MAJOR FACILITATOR SUPERFAMILY MULTIDRUG TRANSPORTER MFSC"/>
    <property type="match status" value="1"/>
</dbReference>
<dbReference type="PRINTS" id="PR01036">
    <property type="entry name" value="TCRTETB"/>
</dbReference>
<keyword evidence="2" id="KW-0813">Transport</keyword>
<comment type="subcellular location">
    <subcellularLocation>
        <location evidence="1">Cell membrane</location>
        <topology evidence="1">Multi-pass membrane protein</topology>
    </subcellularLocation>
</comment>
<keyword evidence="5 6" id="KW-0472">Membrane</keyword>
<proteinExistence type="predicted"/>
<evidence type="ECO:0000256" key="2">
    <source>
        <dbReference type="ARBA" id="ARBA00022448"/>
    </source>
</evidence>
<accession>A0A316DEL1</accession>